<feature type="compositionally biased region" description="Polar residues" evidence="1">
    <location>
        <begin position="159"/>
        <end position="168"/>
    </location>
</feature>
<dbReference type="EMBL" id="BTSY01000002">
    <property type="protein sequence ID" value="GMT16812.1"/>
    <property type="molecule type" value="Genomic_DNA"/>
</dbReference>
<evidence type="ECO:0000256" key="1">
    <source>
        <dbReference type="SAM" id="MobiDB-lite"/>
    </source>
</evidence>
<proteinExistence type="predicted"/>
<evidence type="ECO:0000313" key="3">
    <source>
        <dbReference type="EMBL" id="GMT16812.1"/>
    </source>
</evidence>
<keyword evidence="2" id="KW-0812">Transmembrane</keyword>
<feature type="non-terminal residue" evidence="3">
    <location>
        <position position="168"/>
    </location>
</feature>
<feature type="compositionally biased region" description="Gly residues" evidence="1">
    <location>
        <begin position="143"/>
        <end position="153"/>
    </location>
</feature>
<comment type="caution">
    <text evidence="3">The sequence shown here is derived from an EMBL/GenBank/DDBJ whole genome shotgun (WGS) entry which is preliminary data.</text>
</comment>
<keyword evidence="4" id="KW-1185">Reference proteome</keyword>
<name>A0AAV5VF80_9BILA</name>
<evidence type="ECO:0000313" key="4">
    <source>
        <dbReference type="Proteomes" id="UP001432322"/>
    </source>
</evidence>
<gene>
    <name evidence="3" type="ORF">PFISCL1PPCAC_8109</name>
</gene>
<keyword evidence="2" id="KW-1133">Transmembrane helix</keyword>
<feature type="non-terminal residue" evidence="3">
    <location>
        <position position="1"/>
    </location>
</feature>
<accession>A0AAV5VF80</accession>
<feature type="region of interest" description="Disordered" evidence="1">
    <location>
        <begin position="143"/>
        <end position="168"/>
    </location>
</feature>
<feature type="transmembrane region" description="Helical" evidence="2">
    <location>
        <begin position="60"/>
        <end position="85"/>
    </location>
</feature>
<organism evidence="3 4">
    <name type="scientific">Pristionchus fissidentatus</name>
    <dbReference type="NCBI Taxonomy" id="1538716"/>
    <lineage>
        <taxon>Eukaryota</taxon>
        <taxon>Metazoa</taxon>
        <taxon>Ecdysozoa</taxon>
        <taxon>Nematoda</taxon>
        <taxon>Chromadorea</taxon>
        <taxon>Rhabditida</taxon>
        <taxon>Rhabditina</taxon>
        <taxon>Diplogasteromorpha</taxon>
        <taxon>Diplogasteroidea</taxon>
        <taxon>Neodiplogasteridae</taxon>
        <taxon>Pristionchus</taxon>
    </lineage>
</organism>
<dbReference type="AlphaFoldDB" id="A0AAV5VF80"/>
<protein>
    <submittedName>
        <fullName evidence="3">Uncharacterized protein</fullName>
    </submittedName>
</protein>
<sequence>TEVFIQSLGKTCPKLKPVKAPTIRTMRKLVTRRMIPAIMPPQNSVPEDLMRKRLDSNRSVVYLYLAVFFFLLFFFFFFFICPIIFPMEDLSPPALVASRSVNDTGSLSSVGPPSFDWVPVIPPSWVWVPVGLVSPVTGVGASGTEGEVAGGNGDASDDAMSTTRDFHP</sequence>
<keyword evidence="2" id="KW-0472">Membrane</keyword>
<dbReference type="Proteomes" id="UP001432322">
    <property type="component" value="Unassembled WGS sequence"/>
</dbReference>
<reference evidence="3" key="1">
    <citation type="submission" date="2023-10" db="EMBL/GenBank/DDBJ databases">
        <title>Genome assembly of Pristionchus species.</title>
        <authorList>
            <person name="Yoshida K."/>
            <person name="Sommer R.J."/>
        </authorList>
    </citation>
    <scope>NUCLEOTIDE SEQUENCE</scope>
    <source>
        <strain evidence="3">RS5133</strain>
    </source>
</reference>
<evidence type="ECO:0000256" key="2">
    <source>
        <dbReference type="SAM" id="Phobius"/>
    </source>
</evidence>